<evidence type="ECO:0000313" key="2">
    <source>
        <dbReference type="Proteomes" id="UP001172386"/>
    </source>
</evidence>
<keyword evidence="2" id="KW-1185">Reference proteome</keyword>
<proteinExistence type="predicted"/>
<name>A0ACC3A2W9_9EURO</name>
<dbReference type="EMBL" id="JAPDRQ010000124">
    <property type="protein sequence ID" value="KAJ9654316.1"/>
    <property type="molecule type" value="Genomic_DNA"/>
</dbReference>
<gene>
    <name evidence="1" type="ORF">H2198_006614</name>
</gene>
<sequence length="1225" mass="136793">MASIGALGATVAGAVSYWTIFHQGEHYLYATRYLQIFGSTIIAAAVFQSQYTGVTFLQALSYVVRLGAVYLVGVYSSCIFYRLFLNPLNKFPGPYWARLSKFDHVFRNAKFDGHHVLLNLHEKYGKFVRIGPNDLSVIDADGTQVVSAPNSKCYKAPWYGNDTPLISLHTTRDRAAHDRRRRIWAPAFSDKALRGYENRVQVINDMLISKLDEAKGKPVNATTLLNLYSFDIMGDLAFGRSFNMLESGEVHWAIKLLNEGMDPLGFSFPGWFFRLVASIPGAAKGYWQFVNFCTKQLEDRIAVHGKTDPDKPDITQTLIDHYNKSDNKKELWPMMCGDSRLIIVAGSDTTAATLTHLFYHIASKPEWQKKLREEIQSIKEKHINENRGTAIPDQWLKDEDEAPILNGMINEALRLNPPVPSGVFRKTPTEGVRIGETFVPGHTVIQMPQYVMSRSEDNYAKPNEFIPERWREGSGMIKHKDAFAPFSTGPFGCIGKNLAYMEVRTITAQLVDQFDVSLAPGEDGKKLLMKSTDHFTMGLEGMLWFVAGVTTIFLGAGAIYTIRQQRRAQRTRLLQRAEDELHPFLKDHTFFRSYTTKYATYPNIRAFYRPHSHKDKHADISVLPLLVVIHGLGGVLPQFASILGSLTNVAPCFGLELPGYGRSSFEPKKYEAYTFDAFVALWKTAIEDICSKHGHNQVVLIGHSMGCSIAALLASTSSFTPTVAVPIAGIVAICPRANAITPAEIKTYKRFMSLPDFVIEILRWLDRRGGENSASVRRMVGDTNELDLKRMQYGWNRQFRTPVWKRTVVGFLSRRGPDGALTGGLPGEAVWKGIKTSIFLIAGESDKITPAAGIGDIFRYITGRTIKDVEDTQPVDEKAQQLTNGLQPVTLKLCEPQRVIQVITLPSPAAHALLYAHSTYRLVSALIENFLAMHVSAHLDFSYQLRVLTTSGKWDVKNIEKWKAVLPVSEPIAVDSSTGPNGLFRALKTMREQDDEHNPTVFLEKWADKIYAVIDISHDAPVYDAKSLEKGGVEYHKFPTVSKIPPTPVEVQDFCSLVDKLVAERDAKTAEGGDDSNGGIGDPKSSGKRAIAVHCHYGYNRTGFFICSYLISKKGFGVQEAIDEFKKAKPPGIRHEHFLDVLWLRYSNAVNQQAARNKKDELKGEADREENSKGPKRKRRLGLSMTSMTESSRQEHSGSARSSASSFGIPLFDFDAGNASEGDLM</sequence>
<organism evidence="1 2">
    <name type="scientific">Neophaeococcomyces mojaviensis</name>
    <dbReference type="NCBI Taxonomy" id="3383035"/>
    <lineage>
        <taxon>Eukaryota</taxon>
        <taxon>Fungi</taxon>
        <taxon>Dikarya</taxon>
        <taxon>Ascomycota</taxon>
        <taxon>Pezizomycotina</taxon>
        <taxon>Eurotiomycetes</taxon>
        <taxon>Chaetothyriomycetidae</taxon>
        <taxon>Chaetothyriales</taxon>
        <taxon>Chaetothyriales incertae sedis</taxon>
        <taxon>Neophaeococcomyces</taxon>
    </lineage>
</organism>
<reference evidence="1" key="1">
    <citation type="submission" date="2022-10" db="EMBL/GenBank/DDBJ databases">
        <title>Culturing micro-colonial fungi from biological soil crusts in the Mojave desert and describing Neophaeococcomyces mojavensis, and introducing the new genera and species Taxawa tesnikishii.</title>
        <authorList>
            <person name="Kurbessoian T."/>
            <person name="Stajich J.E."/>
        </authorList>
    </citation>
    <scope>NUCLEOTIDE SEQUENCE</scope>
    <source>
        <strain evidence="1">JES_112</strain>
    </source>
</reference>
<accession>A0ACC3A2W9</accession>
<protein>
    <submittedName>
        <fullName evidence="1">Uncharacterized protein</fullName>
    </submittedName>
</protein>
<comment type="caution">
    <text evidence="1">The sequence shown here is derived from an EMBL/GenBank/DDBJ whole genome shotgun (WGS) entry which is preliminary data.</text>
</comment>
<dbReference type="Proteomes" id="UP001172386">
    <property type="component" value="Unassembled WGS sequence"/>
</dbReference>
<evidence type="ECO:0000313" key="1">
    <source>
        <dbReference type="EMBL" id="KAJ9654316.1"/>
    </source>
</evidence>